<dbReference type="CDD" id="cd00761">
    <property type="entry name" value="Glyco_tranf_GTA_type"/>
    <property type="match status" value="1"/>
</dbReference>
<organism evidence="2 3">
    <name type="scientific">Geomobilimonas luticola</name>
    <dbReference type="NCBI Taxonomy" id="1114878"/>
    <lineage>
        <taxon>Bacteria</taxon>
        <taxon>Pseudomonadati</taxon>
        <taxon>Thermodesulfobacteriota</taxon>
        <taxon>Desulfuromonadia</taxon>
        <taxon>Geobacterales</taxon>
        <taxon>Geobacteraceae</taxon>
        <taxon>Geomobilimonas</taxon>
    </lineage>
</organism>
<evidence type="ECO:0000313" key="2">
    <source>
        <dbReference type="EMBL" id="MBT0653032.1"/>
    </source>
</evidence>
<dbReference type="InterPro" id="IPR050834">
    <property type="entry name" value="Glycosyltransf_2"/>
</dbReference>
<gene>
    <name evidence="2" type="ORF">KI810_08185</name>
</gene>
<comment type="caution">
    <text evidence="2">The sequence shown here is derived from an EMBL/GenBank/DDBJ whole genome shotgun (WGS) entry which is preliminary data.</text>
</comment>
<accession>A0ABS5SCD9</accession>
<dbReference type="Gene3D" id="3.90.550.10">
    <property type="entry name" value="Spore Coat Polysaccharide Biosynthesis Protein SpsA, Chain A"/>
    <property type="match status" value="1"/>
</dbReference>
<evidence type="ECO:0000259" key="1">
    <source>
        <dbReference type="Pfam" id="PF00535"/>
    </source>
</evidence>
<keyword evidence="3" id="KW-1185">Reference proteome</keyword>
<dbReference type="Proteomes" id="UP000756860">
    <property type="component" value="Unassembled WGS sequence"/>
</dbReference>
<dbReference type="PANTHER" id="PTHR43685">
    <property type="entry name" value="GLYCOSYLTRANSFERASE"/>
    <property type="match status" value="1"/>
</dbReference>
<dbReference type="InterPro" id="IPR029044">
    <property type="entry name" value="Nucleotide-diphossugar_trans"/>
</dbReference>
<dbReference type="Pfam" id="PF00535">
    <property type="entry name" value="Glycos_transf_2"/>
    <property type="match status" value="1"/>
</dbReference>
<protein>
    <submittedName>
        <fullName evidence="2">Glycosyltransferase family 2 protein</fullName>
    </submittedName>
</protein>
<dbReference type="EMBL" id="JAHCVK010000002">
    <property type="protein sequence ID" value="MBT0653032.1"/>
    <property type="molecule type" value="Genomic_DNA"/>
</dbReference>
<proteinExistence type="predicted"/>
<reference evidence="2 3" key="1">
    <citation type="submission" date="2021-05" db="EMBL/GenBank/DDBJ databases">
        <title>The draft genome of Geobacter luticola JCM 17780.</title>
        <authorList>
            <person name="Xu Z."/>
            <person name="Masuda Y."/>
            <person name="Itoh H."/>
            <person name="Senoo K."/>
        </authorList>
    </citation>
    <scope>NUCLEOTIDE SEQUENCE [LARGE SCALE GENOMIC DNA]</scope>
    <source>
        <strain evidence="2 3">JCM 17780</strain>
    </source>
</reference>
<dbReference type="InterPro" id="IPR001173">
    <property type="entry name" value="Glyco_trans_2-like"/>
</dbReference>
<dbReference type="RefSeq" id="WP_214175017.1">
    <property type="nucleotide sequence ID" value="NZ_JAHCVK010000002.1"/>
</dbReference>
<feature type="domain" description="Glycosyltransferase 2-like" evidence="1">
    <location>
        <begin position="7"/>
        <end position="174"/>
    </location>
</feature>
<dbReference type="SUPFAM" id="SSF53448">
    <property type="entry name" value="Nucleotide-diphospho-sugar transferases"/>
    <property type="match status" value="1"/>
</dbReference>
<evidence type="ECO:0000313" key="3">
    <source>
        <dbReference type="Proteomes" id="UP000756860"/>
    </source>
</evidence>
<dbReference type="PANTHER" id="PTHR43685:SF2">
    <property type="entry name" value="GLYCOSYLTRANSFERASE 2-LIKE DOMAIN-CONTAINING PROTEIN"/>
    <property type="match status" value="1"/>
</dbReference>
<sequence>MNKPKISIVVCTYNRAELLGACLQSLVEQSLDPSLFEVVVVDNHSLDNTLEIAHHYAKQYSFFRIVTELNQGHSHARNRGWREARGEYVAYIDDDAKATPDWCSRILSVFTTVMPTPAAVGGQIHPMYETPPPTWFIDDFEIRTWGERVGFLELPRARYGFSGSNMAFPRRVLERFDGFSSQYGIVDGKLRMGEDTEFFYRIYDEEPHFWYDPAILVYHWTPRHNCTLSYRFIRSYRIGEAAIHMQRRRLLSTKYARELICFFKLILSVPYRLLVAEGLVRTEAARLFQELGFKSGFLFGRCLGNNGNQASSHEMPWHGGKQ</sequence>
<name>A0ABS5SCD9_9BACT</name>